<feature type="region of interest" description="Disordered" evidence="1">
    <location>
        <begin position="31"/>
        <end position="55"/>
    </location>
</feature>
<proteinExistence type="predicted"/>
<keyword evidence="3" id="KW-1185">Reference proteome</keyword>
<dbReference type="AlphaFoldDB" id="A0AAN8L654"/>
<gene>
    <name evidence="2" type="ORF">J4Q44_G00283790</name>
</gene>
<reference evidence="2 3" key="1">
    <citation type="submission" date="2021-04" db="EMBL/GenBank/DDBJ databases">
        <authorList>
            <person name="De Guttry C."/>
            <person name="Zahm M."/>
            <person name="Klopp C."/>
            <person name="Cabau C."/>
            <person name="Louis A."/>
            <person name="Berthelot C."/>
            <person name="Parey E."/>
            <person name="Roest Crollius H."/>
            <person name="Montfort J."/>
            <person name="Robinson-Rechavi M."/>
            <person name="Bucao C."/>
            <person name="Bouchez O."/>
            <person name="Gislard M."/>
            <person name="Lluch J."/>
            <person name="Milhes M."/>
            <person name="Lampietro C."/>
            <person name="Lopez Roques C."/>
            <person name="Donnadieu C."/>
            <person name="Braasch I."/>
            <person name="Desvignes T."/>
            <person name="Postlethwait J."/>
            <person name="Bobe J."/>
            <person name="Wedekind C."/>
            <person name="Guiguen Y."/>
        </authorList>
    </citation>
    <scope>NUCLEOTIDE SEQUENCE [LARGE SCALE GENOMIC DNA]</scope>
    <source>
        <strain evidence="2">Cs_M1</strain>
        <tissue evidence="2">Blood</tissue>
    </source>
</reference>
<sequence>MSSQSYSPPAKKEVCWTEKEPLGLNIVVKEEEEDTVKRRGRSFQNDKGERGANHIERRRGGCYSERRERTVCSERGGCYSERRERTICSERGYSHIERRRGGLYSERRERGRDCDLNKRGGRRGD</sequence>
<feature type="compositionally biased region" description="Basic and acidic residues" evidence="1">
    <location>
        <begin position="44"/>
        <end position="55"/>
    </location>
</feature>
<dbReference type="Proteomes" id="UP001356427">
    <property type="component" value="Unassembled WGS sequence"/>
</dbReference>
<evidence type="ECO:0000313" key="3">
    <source>
        <dbReference type="Proteomes" id="UP001356427"/>
    </source>
</evidence>
<protein>
    <submittedName>
        <fullName evidence="2">Uncharacterized protein</fullName>
    </submittedName>
</protein>
<organism evidence="2 3">
    <name type="scientific">Coregonus suidteri</name>
    <dbReference type="NCBI Taxonomy" id="861788"/>
    <lineage>
        <taxon>Eukaryota</taxon>
        <taxon>Metazoa</taxon>
        <taxon>Chordata</taxon>
        <taxon>Craniata</taxon>
        <taxon>Vertebrata</taxon>
        <taxon>Euteleostomi</taxon>
        <taxon>Actinopterygii</taxon>
        <taxon>Neopterygii</taxon>
        <taxon>Teleostei</taxon>
        <taxon>Protacanthopterygii</taxon>
        <taxon>Salmoniformes</taxon>
        <taxon>Salmonidae</taxon>
        <taxon>Coregoninae</taxon>
        <taxon>Coregonus</taxon>
    </lineage>
</organism>
<dbReference type="EMBL" id="JAGTTL010000027">
    <property type="protein sequence ID" value="KAK6300281.1"/>
    <property type="molecule type" value="Genomic_DNA"/>
</dbReference>
<comment type="caution">
    <text evidence="2">The sequence shown here is derived from an EMBL/GenBank/DDBJ whole genome shotgun (WGS) entry which is preliminary data.</text>
</comment>
<name>A0AAN8L654_9TELE</name>
<accession>A0AAN8L654</accession>
<evidence type="ECO:0000313" key="2">
    <source>
        <dbReference type="EMBL" id="KAK6300281.1"/>
    </source>
</evidence>
<evidence type="ECO:0000256" key="1">
    <source>
        <dbReference type="SAM" id="MobiDB-lite"/>
    </source>
</evidence>